<dbReference type="Proteomes" id="UP000278886">
    <property type="component" value="Chromosome"/>
</dbReference>
<feature type="transmembrane region" description="Helical" evidence="1">
    <location>
        <begin position="36"/>
        <end position="55"/>
    </location>
</feature>
<evidence type="ECO:0000313" key="2">
    <source>
        <dbReference type="EMBL" id="AYF98497.1"/>
    </source>
</evidence>
<keyword evidence="1" id="KW-0812">Transmembrane</keyword>
<name>A0A387B817_9MICO</name>
<feature type="transmembrane region" description="Helical" evidence="1">
    <location>
        <begin position="60"/>
        <end position="80"/>
    </location>
</feature>
<protein>
    <recommendedName>
        <fullName evidence="4">Histidinol dehydrogenase</fullName>
    </recommendedName>
</protein>
<dbReference type="KEGG" id="lyd:D7I47_09660"/>
<sequence>MDTHLLGRIGAALVGAIAGGLVGLVTTFTHRQLPPWGLIAGLLVIAALLAGLRLAVAGRLVATVAALAVLAAVGVLALPVGSGSVLVADDELGWTWLVATAVLCVGAVAWPSPRARPERPGTDA</sequence>
<gene>
    <name evidence="2" type="ORF">D7I47_09660</name>
</gene>
<evidence type="ECO:0000313" key="3">
    <source>
        <dbReference type="Proteomes" id="UP000278886"/>
    </source>
</evidence>
<reference evidence="3" key="1">
    <citation type="submission" date="2018-09" db="EMBL/GenBank/DDBJ databases">
        <title>Genome sequencing of strain 2DFWR-13.</title>
        <authorList>
            <person name="Heo J."/>
            <person name="Kim S.-J."/>
            <person name="Kwon S.-W."/>
        </authorList>
    </citation>
    <scope>NUCLEOTIDE SEQUENCE [LARGE SCALE GENOMIC DNA]</scope>
    <source>
        <strain evidence="3">2DFWR-13</strain>
    </source>
</reference>
<keyword evidence="1" id="KW-0472">Membrane</keyword>
<dbReference type="EMBL" id="CP032630">
    <property type="protein sequence ID" value="AYF98497.1"/>
    <property type="molecule type" value="Genomic_DNA"/>
</dbReference>
<keyword evidence="1" id="KW-1133">Transmembrane helix</keyword>
<feature type="transmembrane region" description="Helical" evidence="1">
    <location>
        <begin position="92"/>
        <end position="110"/>
    </location>
</feature>
<dbReference type="RefSeq" id="WP_120762844.1">
    <property type="nucleotide sequence ID" value="NZ_CP032630.1"/>
</dbReference>
<accession>A0A387B817</accession>
<feature type="transmembrane region" description="Helical" evidence="1">
    <location>
        <begin position="12"/>
        <end position="30"/>
    </location>
</feature>
<dbReference type="AlphaFoldDB" id="A0A387B817"/>
<proteinExistence type="predicted"/>
<organism evidence="2 3">
    <name type="scientific">Protaetiibacter intestinalis</name>
    <dbReference type="NCBI Taxonomy" id="2419774"/>
    <lineage>
        <taxon>Bacteria</taxon>
        <taxon>Bacillati</taxon>
        <taxon>Actinomycetota</taxon>
        <taxon>Actinomycetes</taxon>
        <taxon>Micrococcales</taxon>
        <taxon>Microbacteriaceae</taxon>
        <taxon>Protaetiibacter</taxon>
    </lineage>
</organism>
<evidence type="ECO:0008006" key="4">
    <source>
        <dbReference type="Google" id="ProtNLM"/>
    </source>
</evidence>
<keyword evidence="3" id="KW-1185">Reference proteome</keyword>
<evidence type="ECO:0000256" key="1">
    <source>
        <dbReference type="SAM" id="Phobius"/>
    </source>
</evidence>